<dbReference type="EnsemblPlants" id="AET4Gv20177600.5">
    <property type="protein sequence ID" value="AET4Gv20177600.5"/>
    <property type="gene ID" value="AET4Gv20177600"/>
</dbReference>
<protein>
    <submittedName>
        <fullName evidence="1">Uncharacterized protein</fullName>
    </submittedName>
</protein>
<organism evidence="1 2">
    <name type="scientific">Aegilops tauschii subsp. strangulata</name>
    <name type="common">Goatgrass</name>
    <dbReference type="NCBI Taxonomy" id="200361"/>
    <lineage>
        <taxon>Eukaryota</taxon>
        <taxon>Viridiplantae</taxon>
        <taxon>Streptophyta</taxon>
        <taxon>Embryophyta</taxon>
        <taxon>Tracheophyta</taxon>
        <taxon>Spermatophyta</taxon>
        <taxon>Magnoliopsida</taxon>
        <taxon>Liliopsida</taxon>
        <taxon>Poales</taxon>
        <taxon>Poaceae</taxon>
        <taxon>BOP clade</taxon>
        <taxon>Pooideae</taxon>
        <taxon>Triticodae</taxon>
        <taxon>Triticeae</taxon>
        <taxon>Triticinae</taxon>
        <taxon>Aegilops</taxon>
    </lineage>
</organism>
<dbReference type="Gramene" id="AET4Gv20177600.8">
    <property type="protein sequence ID" value="AET4Gv20177600.8"/>
    <property type="gene ID" value="AET4Gv20177600"/>
</dbReference>
<keyword evidence="2" id="KW-1185">Reference proteome</keyword>
<dbReference type="Gramene" id="AET4Gv20177600.1">
    <property type="protein sequence ID" value="AET4Gv20177600.1"/>
    <property type="gene ID" value="AET4Gv20177600"/>
</dbReference>
<dbReference type="EnsemblPlants" id="AET4Gv20177600.10">
    <property type="protein sequence ID" value="AET4Gv20177600.10"/>
    <property type="gene ID" value="AET4Gv20177600"/>
</dbReference>
<dbReference type="EnsemblPlants" id="AET4Gv20177600.7">
    <property type="protein sequence ID" value="AET4Gv20177600.7"/>
    <property type="gene ID" value="AET4Gv20177600"/>
</dbReference>
<dbReference type="EnsemblPlants" id="AET4Gv20177600.1">
    <property type="protein sequence ID" value="AET4Gv20177600.1"/>
    <property type="gene ID" value="AET4Gv20177600"/>
</dbReference>
<dbReference type="Gramene" id="AET4Gv20177600.10">
    <property type="protein sequence ID" value="AET4Gv20177600.10"/>
    <property type="gene ID" value="AET4Gv20177600"/>
</dbReference>
<dbReference type="Gramene" id="AET4Gv20177600.7">
    <property type="protein sequence ID" value="AET4Gv20177600.7"/>
    <property type="gene ID" value="AET4Gv20177600"/>
</dbReference>
<name>A0A453HG94_AEGTS</name>
<dbReference type="EnsemblPlants" id="AET4Gv20177600.3">
    <property type="protein sequence ID" value="AET4Gv20177600.3"/>
    <property type="gene ID" value="AET4Gv20177600"/>
</dbReference>
<dbReference type="STRING" id="200361.A0A453HG94"/>
<reference evidence="2" key="2">
    <citation type="journal article" date="2017" name="Nat. Plants">
        <title>The Aegilops tauschii genome reveals multiple impacts of transposons.</title>
        <authorList>
            <person name="Zhao G."/>
            <person name="Zou C."/>
            <person name="Li K."/>
            <person name="Wang K."/>
            <person name="Li T."/>
            <person name="Gao L."/>
            <person name="Zhang X."/>
            <person name="Wang H."/>
            <person name="Yang Z."/>
            <person name="Liu X."/>
            <person name="Jiang W."/>
            <person name="Mao L."/>
            <person name="Kong X."/>
            <person name="Jiao Y."/>
            <person name="Jia J."/>
        </authorList>
    </citation>
    <scope>NUCLEOTIDE SEQUENCE [LARGE SCALE GENOMIC DNA]</scope>
    <source>
        <strain evidence="2">cv. AL8/78</strain>
    </source>
</reference>
<dbReference type="Gramene" id="AET4Gv20177600.3">
    <property type="protein sequence ID" value="AET4Gv20177600.3"/>
    <property type="gene ID" value="AET4Gv20177600"/>
</dbReference>
<dbReference type="Gramene" id="AET4Gv20177600.2">
    <property type="protein sequence ID" value="AET4Gv20177600.2"/>
    <property type="gene ID" value="AET4Gv20177600"/>
</dbReference>
<sequence>MQNNPFSSRNFTMYMHAMELVRLGDTSFEAYNRLMELFKSNLTVMLPYTEVRDGLGLEDRLADRGAVVNQTPMELVSAEQNLNVKAATAVLADNDSVSRTSNRLEGLLAPAKKKDMGWPTTSTEKAPYEGLSKRTRFCTIC</sequence>
<reference evidence="2" key="1">
    <citation type="journal article" date="2014" name="Science">
        <title>Ancient hybridizations among the ancestral genomes of bread wheat.</title>
        <authorList>
            <consortium name="International Wheat Genome Sequencing Consortium,"/>
            <person name="Marcussen T."/>
            <person name="Sandve S.R."/>
            <person name="Heier L."/>
            <person name="Spannagl M."/>
            <person name="Pfeifer M."/>
            <person name="Jakobsen K.S."/>
            <person name="Wulff B.B."/>
            <person name="Steuernagel B."/>
            <person name="Mayer K.F."/>
            <person name="Olsen O.A."/>
        </authorList>
    </citation>
    <scope>NUCLEOTIDE SEQUENCE [LARGE SCALE GENOMIC DNA]</scope>
    <source>
        <strain evidence="2">cv. AL8/78</strain>
    </source>
</reference>
<reference evidence="1" key="4">
    <citation type="submission" date="2019-03" db="UniProtKB">
        <authorList>
            <consortium name="EnsemblPlants"/>
        </authorList>
    </citation>
    <scope>IDENTIFICATION</scope>
</reference>
<accession>A0A453HG94</accession>
<dbReference type="Gramene" id="AET4Gv20177600.6">
    <property type="protein sequence ID" value="AET4Gv20177600.6"/>
    <property type="gene ID" value="AET4Gv20177600"/>
</dbReference>
<reference evidence="1" key="5">
    <citation type="journal article" date="2021" name="G3 (Bethesda)">
        <title>Aegilops tauschii genome assembly Aet v5.0 features greater sequence contiguity and improved annotation.</title>
        <authorList>
            <person name="Wang L."/>
            <person name="Zhu T."/>
            <person name="Rodriguez J.C."/>
            <person name="Deal K.R."/>
            <person name="Dubcovsky J."/>
            <person name="McGuire P.E."/>
            <person name="Lux T."/>
            <person name="Spannagl M."/>
            <person name="Mayer K.F.X."/>
            <person name="Baldrich P."/>
            <person name="Meyers B.C."/>
            <person name="Huo N."/>
            <person name="Gu Y.Q."/>
            <person name="Zhou H."/>
            <person name="Devos K.M."/>
            <person name="Bennetzen J.L."/>
            <person name="Unver T."/>
            <person name="Budak H."/>
            <person name="Gulick P.J."/>
            <person name="Galiba G."/>
            <person name="Kalapos B."/>
            <person name="Nelson D.R."/>
            <person name="Li P."/>
            <person name="You F.M."/>
            <person name="Luo M.C."/>
            <person name="Dvorak J."/>
        </authorList>
    </citation>
    <scope>NUCLEOTIDE SEQUENCE [LARGE SCALE GENOMIC DNA]</scope>
    <source>
        <strain evidence="1">cv. AL8/78</strain>
    </source>
</reference>
<dbReference type="EnsemblPlants" id="AET4Gv20177600.6">
    <property type="protein sequence ID" value="AET4Gv20177600.6"/>
    <property type="gene ID" value="AET4Gv20177600"/>
</dbReference>
<dbReference type="EnsemblPlants" id="AET4Gv20177600.8">
    <property type="protein sequence ID" value="AET4Gv20177600.8"/>
    <property type="gene ID" value="AET4Gv20177600"/>
</dbReference>
<dbReference type="Proteomes" id="UP000015105">
    <property type="component" value="Chromosome 4D"/>
</dbReference>
<evidence type="ECO:0000313" key="2">
    <source>
        <dbReference type="Proteomes" id="UP000015105"/>
    </source>
</evidence>
<dbReference type="Gramene" id="AET4Gv20177600.5">
    <property type="protein sequence ID" value="AET4Gv20177600.5"/>
    <property type="gene ID" value="AET4Gv20177600"/>
</dbReference>
<dbReference type="EnsemblPlants" id="AET4Gv20177600.2">
    <property type="protein sequence ID" value="AET4Gv20177600.2"/>
    <property type="gene ID" value="AET4Gv20177600"/>
</dbReference>
<reference evidence="1" key="3">
    <citation type="journal article" date="2017" name="Nature">
        <title>Genome sequence of the progenitor of the wheat D genome Aegilops tauschii.</title>
        <authorList>
            <person name="Luo M.C."/>
            <person name="Gu Y.Q."/>
            <person name="Puiu D."/>
            <person name="Wang H."/>
            <person name="Twardziok S.O."/>
            <person name="Deal K.R."/>
            <person name="Huo N."/>
            <person name="Zhu T."/>
            <person name="Wang L."/>
            <person name="Wang Y."/>
            <person name="McGuire P.E."/>
            <person name="Liu S."/>
            <person name="Long H."/>
            <person name="Ramasamy R.K."/>
            <person name="Rodriguez J.C."/>
            <person name="Van S.L."/>
            <person name="Yuan L."/>
            <person name="Wang Z."/>
            <person name="Xia Z."/>
            <person name="Xiao L."/>
            <person name="Anderson O.D."/>
            <person name="Ouyang S."/>
            <person name="Liang Y."/>
            <person name="Zimin A.V."/>
            <person name="Pertea G."/>
            <person name="Qi P."/>
            <person name="Bennetzen J.L."/>
            <person name="Dai X."/>
            <person name="Dawson M.W."/>
            <person name="Muller H.G."/>
            <person name="Kugler K."/>
            <person name="Rivarola-Duarte L."/>
            <person name="Spannagl M."/>
            <person name="Mayer K.F.X."/>
            <person name="Lu F.H."/>
            <person name="Bevan M.W."/>
            <person name="Leroy P."/>
            <person name="Li P."/>
            <person name="You F.M."/>
            <person name="Sun Q."/>
            <person name="Liu Z."/>
            <person name="Lyons E."/>
            <person name="Wicker T."/>
            <person name="Salzberg S.L."/>
            <person name="Devos K.M."/>
            <person name="Dvorak J."/>
        </authorList>
    </citation>
    <scope>NUCLEOTIDE SEQUENCE [LARGE SCALE GENOMIC DNA]</scope>
    <source>
        <strain evidence="1">cv. AL8/78</strain>
    </source>
</reference>
<evidence type="ECO:0000313" key="1">
    <source>
        <dbReference type="EnsemblPlants" id="AET4Gv20177600.3"/>
    </source>
</evidence>
<proteinExistence type="predicted"/>
<dbReference type="AlphaFoldDB" id="A0A453HG94"/>